<dbReference type="AlphaFoldDB" id="A0ABD3J5V9"/>
<dbReference type="PANTHER" id="PTHR31197:SF5">
    <property type="entry name" value="OS01G0612600 PROTEIN"/>
    <property type="match status" value="1"/>
</dbReference>
<accession>A0ABD3J5V9</accession>
<dbReference type="PANTHER" id="PTHR31197">
    <property type="entry name" value="OS01G0612600 PROTEIN"/>
    <property type="match status" value="1"/>
</dbReference>
<protein>
    <submittedName>
        <fullName evidence="2">Uncharacterized protein</fullName>
    </submittedName>
</protein>
<organism evidence="2 3">
    <name type="scientific">Eucalyptus globulus</name>
    <name type="common">Tasmanian blue gum</name>
    <dbReference type="NCBI Taxonomy" id="34317"/>
    <lineage>
        <taxon>Eukaryota</taxon>
        <taxon>Viridiplantae</taxon>
        <taxon>Streptophyta</taxon>
        <taxon>Embryophyta</taxon>
        <taxon>Tracheophyta</taxon>
        <taxon>Spermatophyta</taxon>
        <taxon>Magnoliopsida</taxon>
        <taxon>eudicotyledons</taxon>
        <taxon>Gunneridae</taxon>
        <taxon>Pentapetalae</taxon>
        <taxon>rosids</taxon>
        <taxon>malvids</taxon>
        <taxon>Myrtales</taxon>
        <taxon>Myrtaceae</taxon>
        <taxon>Myrtoideae</taxon>
        <taxon>Eucalypteae</taxon>
        <taxon>Eucalyptus</taxon>
    </lineage>
</organism>
<keyword evidence="3" id="KW-1185">Reference proteome</keyword>
<sequence length="330" mass="37742">MPKDRTVRSIVDHRSLAAPYPCSSQHVKLCDSGDPVDSAKNIREWEETRCPICMEHPHNAVLLICSSQEKGCRPYMCNTSHRHSNCLDQFYRSPVPSPSTALPQQVPPSSTIEGEMISSSNGLCGGGADSKLVCPFCRGKILGWVVGDAARQYMNSKPRSCSLETCTFTGTYSELRKHARSEHPYFRPSEVDPSRQRDWRRFERERELEDFRSTLESAFLEDETDAGQLLTAENGSLDRMPLFEVDWSFNLSWALTLAEILNGYLLQSFDQSSRQMRSRMPVRRTPRGRYGYESNGSARRANDFSASRRNAQRLRWRDHRWLSSSTSSRR</sequence>
<dbReference type="Proteomes" id="UP001634007">
    <property type="component" value="Unassembled WGS sequence"/>
</dbReference>
<dbReference type="EMBL" id="JBJKBG010000010">
    <property type="protein sequence ID" value="KAL3721073.1"/>
    <property type="molecule type" value="Genomic_DNA"/>
</dbReference>
<feature type="region of interest" description="Disordered" evidence="1">
    <location>
        <begin position="275"/>
        <end position="305"/>
    </location>
</feature>
<dbReference type="Pfam" id="PF07800">
    <property type="entry name" value="DUF1644"/>
    <property type="match status" value="1"/>
</dbReference>
<evidence type="ECO:0000313" key="2">
    <source>
        <dbReference type="EMBL" id="KAL3721072.1"/>
    </source>
</evidence>
<dbReference type="EMBL" id="JBJKBG010000010">
    <property type="protein sequence ID" value="KAL3721072.1"/>
    <property type="molecule type" value="Genomic_DNA"/>
</dbReference>
<proteinExistence type="predicted"/>
<evidence type="ECO:0000256" key="1">
    <source>
        <dbReference type="SAM" id="MobiDB-lite"/>
    </source>
</evidence>
<reference evidence="2 3" key="1">
    <citation type="submission" date="2024-11" db="EMBL/GenBank/DDBJ databases">
        <title>Chromosome-level genome assembly of Eucalyptus globulus Labill. provides insights into its genome evolution.</title>
        <authorList>
            <person name="Li X."/>
        </authorList>
    </citation>
    <scope>NUCLEOTIDE SEQUENCE [LARGE SCALE GENOMIC DNA]</scope>
    <source>
        <strain evidence="2">CL2024</strain>
        <tissue evidence="2">Fresh tender leaves</tissue>
    </source>
</reference>
<comment type="caution">
    <text evidence="2">The sequence shown here is derived from an EMBL/GenBank/DDBJ whole genome shotgun (WGS) entry which is preliminary data.</text>
</comment>
<name>A0ABD3J5V9_EUCGL</name>
<evidence type="ECO:0000313" key="3">
    <source>
        <dbReference type="Proteomes" id="UP001634007"/>
    </source>
</evidence>
<dbReference type="InterPro" id="IPR012866">
    <property type="entry name" value="DUF1644"/>
</dbReference>
<gene>
    <name evidence="2" type="ORF">ACJRO7_005833</name>
</gene>
<feature type="compositionally biased region" description="Basic residues" evidence="1">
    <location>
        <begin position="276"/>
        <end position="287"/>
    </location>
</feature>